<comment type="catalytic activity">
    <reaction evidence="1">
        <text>a uridine in mRNA = a pseudouridine in mRNA</text>
        <dbReference type="Rhea" id="RHEA:56644"/>
        <dbReference type="Rhea" id="RHEA-COMP:14658"/>
        <dbReference type="Rhea" id="RHEA-COMP:14659"/>
        <dbReference type="ChEBI" id="CHEBI:65314"/>
        <dbReference type="ChEBI" id="CHEBI:65315"/>
    </reaction>
</comment>
<evidence type="ECO:0000256" key="8">
    <source>
        <dbReference type="ARBA" id="ARBA00036943"/>
    </source>
</evidence>
<dbReference type="SUPFAM" id="SSF55120">
    <property type="entry name" value="Pseudouridine synthase"/>
    <property type="match status" value="1"/>
</dbReference>
<dbReference type="InterPro" id="IPR020103">
    <property type="entry name" value="PsdUridine_synth_cat_dom_sf"/>
</dbReference>
<evidence type="ECO:0000256" key="10">
    <source>
        <dbReference type="PIRSR" id="PIRSR641708-2"/>
    </source>
</evidence>
<dbReference type="GO" id="GO:0006397">
    <property type="term" value="P:mRNA processing"/>
    <property type="evidence" value="ECO:0007669"/>
    <property type="project" value="UniProtKB-KW"/>
</dbReference>
<evidence type="ECO:0000256" key="6">
    <source>
        <dbReference type="ARBA" id="ARBA00023235"/>
    </source>
</evidence>
<evidence type="ECO:0000256" key="11">
    <source>
        <dbReference type="SAM" id="MobiDB-lite"/>
    </source>
</evidence>
<feature type="region of interest" description="Disordered" evidence="11">
    <location>
        <begin position="1"/>
        <end position="108"/>
    </location>
</feature>
<evidence type="ECO:0000256" key="9">
    <source>
        <dbReference type="PIRSR" id="PIRSR641708-1"/>
    </source>
</evidence>
<comment type="similarity">
    <text evidence="3">Belongs to the tRNA pseudouridine synthase TruA family.</text>
</comment>
<dbReference type="InterPro" id="IPR041708">
    <property type="entry name" value="PUS1/PUS2-like"/>
</dbReference>
<evidence type="ECO:0000256" key="4">
    <source>
        <dbReference type="ARBA" id="ARBA00022664"/>
    </source>
</evidence>
<organism evidence="13 14">
    <name type="scientific">Anaeramoeba flamelloides</name>
    <dbReference type="NCBI Taxonomy" id="1746091"/>
    <lineage>
        <taxon>Eukaryota</taxon>
        <taxon>Metamonada</taxon>
        <taxon>Anaeramoebidae</taxon>
        <taxon>Anaeramoeba</taxon>
    </lineage>
</organism>
<dbReference type="PANTHER" id="PTHR11142">
    <property type="entry name" value="PSEUDOURIDYLATE SYNTHASE"/>
    <property type="match status" value="1"/>
</dbReference>
<feature type="domain" description="Pseudouridine synthase I TruA alpha/beta" evidence="12">
    <location>
        <begin position="286"/>
        <end position="389"/>
    </location>
</feature>
<feature type="compositionally biased region" description="Basic and acidic residues" evidence="11">
    <location>
        <begin position="40"/>
        <end position="62"/>
    </location>
</feature>
<dbReference type="Proteomes" id="UP001146793">
    <property type="component" value="Unassembled WGS sequence"/>
</dbReference>
<dbReference type="InterPro" id="IPR020094">
    <property type="entry name" value="TruA/RsuA/RluB/E/F_N"/>
</dbReference>
<feature type="binding site" evidence="10">
    <location>
        <position position="235"/>
    </location>
    <ligand>
        <name>substrate</name>
    </ligand>
</feature>
<reference evidence="13" key="1">
    <citation type="submission" date="2022-08" db="EMBL/GenBank/DDBJ databases">
        <title>Novel sulphate-reducing endosymbionts in the free-living metamonad Anaeramoeba.</title>
        <authorList>
            <person name="Jerlstrom-Hultqvist J."/>
            <person name="Cepicka I."/>
            <person name="Gallot-Lavallee L."/>
            <person name="Salas-Leiva D."/>
            <person name="Curtis B.A."/>
            <person name="Zahonova K."/>
            <person name="Pipaliya S."/>
            <person name="Dacks J."/>
            <person name="Roger A.J."/>
        </authorList>
    </citation>
    <scope>NUCLEOTIDE SEQUENCE</scope>
    <source>
        <strain evidence="13">Busselton2</strain>
    </source>
</reference>
<dbReference type="GO" id="GO:1990481">
    <property type="term" value="P:mRNA pseudouridine synthesis"/>
    <property type="evidence" value="ECO:0007669"/>
    <property type="project" value="TreeGrafter"/>
</dbReference>
<dbReference type="Gene3D" id="3.30.70.580">
    <property type="entry name" value="Pseudouridine synthase I, catalytic domain, N-terminal subdomain"/>
    <property type="match status" value="1"/>
</dbReference>
<keyword evidence="4" id="KW-0507">mRNA processing</keyword>
<comment type="subcellular location">
    <subcellularLocation>
        <location evidence="2">Nucleus</location>
    </subcellularLocation>
</comment>
<evidence type="ECO:0000256" key="3">
    <source>
        <dbReference type="ARBA" id="ARBA00009375"/>
    </source>
</evidence>
<comment type="catalytic activity">
    <reaction evidence="8">
        <text>a uridine in tRNA = a pseudouridine in tRNA</text>
        <dbReference type="Rhea" id="RHEA:54572"/>
        <dbReference type="Rhea" id="RHEA-COMP:13339"/>
        <dbReference type="Rhea" id="RHEA-COMP:13934"/>
        <dbReference type="ChEBI" id="CHEBI:65314"/>
        <dbReference type="ChEBI" id="CHEBI:65315"/>
    </reaction>
</comment>
<keyword evidence="7" id="KW-0539">Nucleus</keyword>
<dbReference type="GO" id="GO:0009982">
    <property type="term" value="F:pseudouridine synthase activity"/>
    <property type="evidence" value="ECO:0007669"/>
    <property type="project" value="InterPro"/>
</dbReference>
<evidence type="ECO:0000256" key="5">
    <source>
        <dbReference type="ARBA" id="ARBA00022694"/>
    </source>
</evidence>
<evidence type="ECO:0000256" key="2">
    <source>
        <dbReference type="ARBA" id="ARBA00004123"/>
    </source>
</evidence>
<dbReference type="GO" id="GO:0003723">
    <property type="term" value="F:RNA binding"/>
    <property type="evidence" value="ECO:0007669"/>
    <property type="project" value="InterPro"/>
</dbReference>
<accession>A0AAV7ZNY5</accession>
<evidence type="ECO:0000259" key="12">
    <source>
        <dbReference type="Pfam" id="PF01416"/>
    </source>
</evidence>
<evidence type="ECO:0000256" key="7">
    <source>
        <dbReference type="ARBA" id="ARBA00023242"/>
    </source>
</evidence>
<evidence type="ECO:0000256" key="1">
    <source>
        <dbReference type="ARBA" id="ARBA00001166"/>
    </source>
</evidence>
<dbReference type="Pfam" id="PF01416">
    <property type="entry name" value="PseudoU_synth_1"/>
    <property type="match status" value="1"/>
</dbReference>
<comment type="caution">
    <text evidence="13">The sequence shown here is derived from an EMBL/GenBank/DDBJ whole genome shotgun (WGS) entry which is preliminary data.</text>
</comment>
<dbReference type="NCBIfam" id="TIGR00071">
    <property type="entry name" value="hisT_truA"/>
    <property type="match status" value="1"/>
</dbReference>
<dbReference type="PANTHER" id="PTHR11142:SF4">
    <property type="entry name" value="PSEUDOURIDYLATE SYNTHASE 1 HOMOLOG"/>
    <property type="match status" value="1"/>
</dbReference>
<dbReference type="Gene3D" id="3.30.70.660">
    <property type="entry name" value="Pseudouridine synthase I, catalytic domain, C-terminal subdomain"/>
    <property type="match status" value="1"/>
</dbReference>
<dbReference type="GO" id="GO:0005634">
    <property type="term" value="C:nucleus"/>
    <property type="evidence" value="ECO:0007669"/>
    <property type="project" value="UniProtKB-SubCell"/>
</dbReference>
<keyword evidence="5" id="KW-0819">tRNA processing</keyword>
<feature type="compositionally biased region" description="Low complexity" evidence="11">
    <location>
        <begin position="80"/>
        <end position="102"/>
    </location>
</feature>
<dbReference type="AlphaFoldDB" id="A0AAV7ZNY5"/>
<sequence>MGNFLSPPEKESSNNNKQPSVQPNSRKRKKKSSSLTRESYNVKKEKQKGRGKEKEKEKEKGSQKLKRKRYNTNATKKPRQQTQRISQTQQTQRKSQPQQNQNLELTKRKRPIKRKVVLMFSYCGTGYHGLQIQYGELKHIKTVETDLVQALIKCNAIHPRNQEDVKKIGWSRAGRTDKGVHSARQYVAFKMEFSYDEEQMVIELNKHLPSHIRAWGIRRVPKSFLAHKRADSREYAFLLPTFLFSGKKVQLIEPNFETKNNFVDDKVLFDKFDSEALSFLNQKVFSQFVGTHNFHNYTKKKNFSEPSSKRYIKRMEAEEPQTIGGIKFVLIKIHGQSFMLHQIRKMMTIAITVMRGGEKLSFIEESFGQQQLRIGIVPGDGLLLNKVFYEVYNNQKMGGIDKGDIYFEEKDQQIEEFLQNKIYKKVSQLEKENHTFRRWLNNYYQYPIERK</sequence>
<dbReference type="InterPro" id="IPR020095">
    <property type="entry name" value="PsdUridine_synth_TruA_C"/>
</dbReference>
<dbReference type="InterPro" id="IPR020097">
    <property type="entry name" value="PsdUridine_synth_TruA_a/b_dom"/>
</dbReference>
<feature type="active site" description="Nucleophile" evidence="9">
    <location>
        <position position="177"/>
    </location>
</feature>
<dbReference type="GO" id="GO:0031119">
    <property type="term" value="P:tRNA pseudouridine synthesis"/>
    <property type="evidence" value="ECO:0007669"/>
    <property type="project" value="InterPro"/>
</dbReference>
<evidence type="ECO:0000313" key="13">
    <source>
        <dbReference type="EMBL" id="KAJ3443738.1"/>
    </source>
</evidence>
<dbReference type="EMBL" id="JANTQA010000023">
    <property type="protein sequence ID" value="KAJ3443738.1"/>
    <property type="molecule type" value="Genomic_DNA"/>
</dbReference>
<proteinExistence type="inferred from homology"/>
<protein>
    <submittedName>
        <fullName evidence="13">tRNA pseudouridine synthase a</fullName>
    </submittedName>
</protein>
<dbReference type="InterPro" id="IPR001406">
    <property type="entry name" value="PsdUridine_synth_TruA"/>
</dbReference>
<feature type="compositionally biased region" description="Polar residues" evidence="11">
    <location>
        <begin position="13"/>
        <end position="24"/>
    </location>
</feature>
<name>A0AAV7ZNY5_9EUKA</name>
<keyword evidence="6" id="KW-0413">Isomerase</keyword>
<gene>
    <name evidence="13" type="ORF">M0812_09582</name>
</gene>
<dbReference type="CDD" id="cd02568">
    <property type="entry name" value="PseudoU_synth_PUS1_PUS2"/>
    <property type="match status" value="1"/>
</dbReference>
<dbReference type="FunFam" id="3.30.70.580:FF:000002">
    <property type="entry name" value="tRNA pseudouridine synthase"/>
    <property type="match status" value="1"/>
</dbReference>
<evidence type="ECO:0000313" key="14">
    <source>
        <dbReference type="Proteomes" id="UP001146793"/>
    </source>
</evidence>
<dbReference type="FunFam" id="3.30.70.660:FF:000002">
    <property type="entry name" value="tRNA pseudouridine synthase"/>
    <property type="match status" value="1"/>
</dbReference>